<dbReference type="Pfam" id="PF01618">
    <property type="entry name" value="MotA_ExbB"/>
    <property type="match status" value="1"/>
</dbReference>
<evidence type="ECO:0000313" key="9">
    <source>
        <dbReference type="EMBL" id="SLM29934.1"/>
    </source>
</evidence>
<protein>
    <recommendedName>
        <fullName evidence="8">MotA/TolQ/ExbB proton channel domain-containing protein</fullName>
    </recommendedName>
</protein>
<dbReference type="EMBL" id="FWEV01000117">
    <property type="protein sequence ID" value="SLM29934.1"/>
    <property type="molecule type" value="Genomic_DNA"/>
</dbReference>
<evidence type="ECO:0000256" key="6">
    <source>
        <dbReference type="RuleBase" id="RU004057"/>
    </source>
</evidence>
<gene>
    <name evidence="9" type="ORF">MTBBW1_2030024</name>
</gene>
<keyword evidence="6" id="KW-0813">Transport</keyword>
<feature type="transmembrane region" description="Helical" evidence="7">
    <location>
        <begin position="224"/>
        <end position="252"/>
    </location>
</feature>
<proteinExistence type="inferred from homology"/>
<evidence type="ECO:0000313" key="10">
    <source>
        <dbReference type="Proteomes" id="UP000191931"/>
    </source>
</evidence>
<feature type="transmembrane region" description="Helical" evidence="7">
    <location>
        <begin position="71"/>
        <end position="92"/>
    </location>
</feature>
<dbReference type="GO" id="GO:0017038">
    <property type="term" value="P:protein import"/>
    <property type="evidence" value="ECO:0007669"/>
    <property type="project" value="TreeGrafter"/>
</dbReference>
<dbReference type="STRING" id="1246637.MTBBW1_2030024"/>
<dbReference type="PANTHER" id="PTHR30625:SF11">
    <property type="entry name" value="MOTA_TOLQ_EXBB PROTON CHANNEL DOMAIN-CONTAINING PROTEIN"/>
    <property type="match status" value="1"/>
</dbReference>
<feature type="transmembrane region" description="Helical" evidence="7">
    <location>
        <begin position="272"/>
        <end position="295"/>
    </location>
</feature>
<organism evidence="9 10">
    <name type="scientific">Desulfamplus magnetovallimortis</name>
    <dbReference type="NCBI Taxonomy" id="1246637"/>
    <lineage>
        <taxon>Bacteria</taxon>
        <taxon>Pseudomonadati</taxon>
        <taxon>Thermodesulfobacteriota</taxon>
        <taxon>Desulfobacteria</taxon>
        <taxon>Desulfobacterales</taxon>
        <taxon>Desulfobacteraceae</taxon>
        <taxon>Desulfamplus</taxon>
    </lineage>
</organism>
<keyword evidence="6" id="KW-0653">Protein transport</keyword>
<name>A0A1W1HBR6_9BACT</name>
<dbReference type="AlphaFoldDB" id="A0A1W1HBR6"/>
<dbReference type="PANTHER" id="PTHR30625">
    <property type="entry name" value="PROTEIN TOLQ"/>
    <property type="match status" value="1"/>
</dbReference>
<evidence type="ECO:0000256" key="7">
    <source>
        <dbReference type="SAM" id="Phobius"/>
    </source>
</evidence>
<reference evidence="9 10" key="1">
    <citation type="submission" date="2017-03" db="EMBL/GenBank/DDBJ databases">
        <authorList>
            <person name="Afonso C.L."/>
            <person name="Miller P.J."/>
            <person name="Scott M.A."/>
            <person name="Spackman E."/>
            <person name="Goraichik I."/>
            <person name="Dimitrov K.M."/>
            <person name="Suarez D.L."/>
            <person name="Swayne D.E."/>
        </authorList>
    </citation>
    <scope>NUCLEOTIDE SEQUENCE [LARGE SCALE GENOMIC DNA]</scope>
    <source>
        <strain evidence="9">PRJEB14757</strain>
    </source>
</reference>
<accession>A0A1W1HBR6</accession>
<keyword evidence="5 7" id="KW-0472">Membrane</keyword>
<evidence type="ECO:0000259" key="8">
    <source>
        <dbReference type="Pfam" id="PF01618"/>
    </source>
</evidence>
<evidence type="ECO:0000256" key="5">
    <source>
        <dbReference type="ARBA" id="ARBA00023136"/>
    </source>
</evidence>
<comment type="subcellular location">
    <subcellularLocation>
        <location evidence="1">Cell membrane</location>
        <topology evidence="1">Multi-pass membrane protein</topology>
    </subcellularLocation>
    <subcellularLocation>
        <location evidence="6">Membrane</location>
        <topology evidence="6">Multi-pass membrane protein</topology>
    </subcellularLocation>
</comment>
<keyword evidence="3 7" id="KW-0812">Transmembrane</keyword>
<keyword evidence="2" id="KW-1003">Cell membrane</keyword>
<dbReference type="Proteomes" id="UP000191931">
    <property type="component" value="Unassembled WGS sequence"/>
</dbReference>
<keyword evidence="4 7" id="KW-1133">Transmembrane helix</keyword>
<keyword evidence="10" id="KW-1185">Reference proteome</keyword>
<feature type="transmembrane region" description="Helical" evidence="7">
    <location>
        <begin position="112"/>
        <end position="130"/>
    </location>
</feature>
<dbReference type="InterPro" id="IPR050790">
    <property type="entry name" value="ExbB/TolQ_transport"/>
</dbReference>
<evidence type="ECO:0000256" key="2">
    <source>
        <dbReference type="ARBA" id="ARBA00022475"/>
    </source>
</evidence>
<dbReference type="GO" id="GO:0005886">
    <property type="term" value="C:plasma membrane"/>
    <property type="evidence" value="ECO:0007669"/>
    <property type="project" value="UniProtKB-SubCell"/>
</dbReference>
<evidence type="ECO:0000256" key="4">
    <source>
        <dbReference type="ARBA" id="ARBA00022989"/>
    </source>
</evidence>
<evidence type="ECO:0000256" key="3">
    <source>
        <dbReference type="ARBA" id="ARBA00022692"/>
    </source>
</evidence>
<comment type="similarity">
    <text evidence="6">Belongs to the exbB/tolQ family.</text>
</comment>
<feature type="domain" description="MotA/TolQ/ExbB proton channel" evidence="8">
    <location>
        <begin position="196"/>
        <end position="302"/>
    </location>
</feature>
<evidence type="ECO:0000256" key="1">
    <source>
        <dbReference type="ARBA" id="ARBA00004651"/>
    </source>
</evidence>
<sequence>MIHLFFCMFHLLVYTFLNYVKFPVSDGFCILYRGVNIKMQNNGFVKVLQWEKSDIEEKFGVSGGKYTDVNIGVTLFLGIAFTAFFYGLIFALNEFIDIQAFPVFDMFFNRGFTPYAIAFFSCWSLSILFIKWRKLKLQKEALTLMVVPQTAAFELTQETARDILSRMYGLVDDPGHFVLLNRIERALANLRNIGMISDVSEVLRAQAQNDEDHMESSYGIVRGFLWAIPVLGFIGTVLGLSRAIGSFGTVLIQSDGLDNLKASLQEITSGLSVAFDTTLLALVFALSIQLIMVGLKKKEESFLDECNDYCHANIISKLRLSQDILP</sequence>
<dbReference type="InterPro" id="IPR002898">
    <property type="entry name" value="MotA_ExbB_proton_chnl"/>
</dbReference>